<proteinExistence type="predicted"/>
<reference evidence="2" key="2">
    <citation type="submission" date="2020-05" db="UniProtKB">
        <authorList>
            <consortium name="EnsemblMetazoa"/>
        </authorList>
    </citation>
    <scope>IDENTIFICATION</scope>
    <source>
        <strain evidence="2">wikel</strain>
    </source>
</reference>
<dbReference type="AlphaFoldDB" id="B7PHX4"/>
<dbReference type="VEuPathDB" id="VectorBase:ISCW003448"/>
<sequence length="243" mass="27706">VVNGINCRTPLIQLKGVDLVWGFSPDYMHAVLEGVTRQLTELWLTCTTGSLYIGAQIREINARICKIRPTIGFPRLPHPLTERALWEASEWKAFLLFYALPCLSDILPPQFFRHFSMLSQAVFLLLKEAVTEQDVHASEGLLTEFVRKCALLYKEPAATFNVHILLHLPKSVQMLGPLWGTSTFPYENKIGSILRQISASRYVPYQIGERCVMHATLGYLKEAITLPPRLKTLCRQMLHTRKE</sequence>
<gene>
    <name evidence="2" type="primary">8029210</name>
    <name evidence="1" type="ORF">IscW_ISCW003448</name>
</gene>
<dbReference type="EnsemblMetazoa" id="ISCW003448-RA">
    <property type="protein sequence ID" value="ISCW003448-PA"/>
    <property type="gene ID" value="ISCW003448"/>
</dbReference>
<dbReference type="HOGENOM" id="CLU_104036_0_0_1"/>
<dbReference type="InParanoid" id="B7PHX4"/>
<keyword evidence="3" id="KW-1185">Reference proteome</keyword>
<organism>
    <name type="scientific">Ixodes scapularis</name>
    <name type="common">Black-legged tick</name>
    <name type="synonym">Deer tick</name>
    <dbReference type="NCBI Taxonomy" id="6945"/>
    <lineage>
        <taxon>Eukaryota</taxon>
        <taxon>Metazoa</taxon>
        <taxon>Ecdysozoa</taxon>
        <taxon>Arthropoda</taxon>
        <taxon>Chelicerata</taxon>
        <taxon>Arachnida</taxon>
        <taxon>Acari</taxon>
        <taxon>Parasitiformes</taxon>
        <taxon>Ixodida</taxon>
        <taxon>Ixodoidea</taxon>
        <taxon>Ixodidae</taxon>
        <taxon>Ixodinae</taxon>
        <taxon>Ixodes</taxon>
    </lineage>
</organism>
<dbReference type="VEuPathDB" id="VectorBase:ISCI003448"/>
<evidence type="ECO:0000313" key="1">
    <source>
        <dbReference type="EMBL" id="EEC06196.1"/>
    </source>
</evidence>
<name>B7PHX4_IXOSC</name>
<feature type="non-terminal residue" evidence="1">
    <location>
        <position position="243"/>
    </location>
</feature>
<evidence type="ECO:0000313" key="3">
    <source>
        <dbReference type="Proteomes" id="UP000001555"/>
    </source>
</evidence>
<dbReference type="Proteomes" id="UP000001555">
    <property type="component" value="Unassembled WGS sequence"/>
</dbReference>
<accession>B7PHX4</accession>
<feature type="non-terminal residue" evidence="1">
    <location>
        <position position="1"/>
    </location>
</feature>
<dbReference type="OrthoDB" id="8194903at2759"/>
<dbReference type="PANTHER" id="PTHR46579:SF1">
    <property type="entry name" value="F5_8 TYPE C DOMAIN-CONTAINING PROTEIN"/>
    <property type="match status" value="1"/>
</dbReference>
<protein>
    <recommendedName>
        <fullName evidence="4">PrC protein</fullName>
    </recommendedName>
</protein>
<reference evidence="1 3" key="1">
    <citation type="submission" date="2008-03" db="EMBL/GenBank/DDBJ databases">
        <title>Annotation of Ixodes scapularis.</title>
        <authorList>
            <consortium name="Ixodes scapularis Genome Project Consortium"/>
            <person name="Caler E."/>
            <person name="Hannick L.I."/>
            <person name="Bidwell S."/>
            <person name="Joardar V."/>
            <person name="Thiagarajan M."/>
            <person name="Amedeo P."/>
            <person name="Galinsky K.J."/>
            <person name="Schobel S."/>
            <person name="Inman J."/>
            <person name="Hostetler J."/>
            <person name="Miller J."/>
            <person name="Hammond M."/>
            <person name="Megy K."/>
            <person name="Lawson D."/>
            <person name="Kodira C."/>
            <person name="Sutton G."/>
            <person name="Meyer J."/>
            <person name="Hill C.A."/>
            <person name="Birren B."/>
            <person name="Nene V."/>
            <person name="Collins F."/>
            <person name="Alarcon-Chaidez F."/>
            <person name="Wikel S."/>
            <person name="Strausberg R."/>
        </authorList>
    </citation>
    <scope>NUCLEOTIDE SEQUENCE [LARGE SCALE GENOMIC DNA]</scope>
    <source>
        <strain evidence="3">Wikel</strain>
        <strain evidence="1">Wikel colony</strain>
    </source>
</reference>
<evidence type="ECO:0000313" key="2">
    <source>
        <dbReference type="EnsemblMetazoa" id="ISCW003448-PA"/>
    </source>
</evidence>
<dbReference type="STRING" id="6945.B7PHX4"/>
<dbReference type="PaxDb" id="6945-B7PHX4"/>
<dbReference type="VEuPathDB" id="VectorBase:ISCP_014324"/>
<dbReference type="PANTHER" id="PTHR46579">
    <property type="entry name" value="F5/8 TYPE C DOMAIN-CONTAINING PROTEIN-RELATED"/>
    <property type="match status" value="1"/>
</dbReference>
<dbReference type="EMBL" id="DS715401">
    <property type="protein sequence ID" value="EEC06196.1"/>
    <property type="molecule type" value="Genomic_DNA"/>
</dbReference>
<dbReference type="EMBL" id="ABJB010188925">
    <property type="status" value="NOT_ANNOTATED_CDS"/>
    <property type="molecule type" value="Genomic_DNA"/>
</dbReference>
<evidence type="ECO:0008006" key="4">
    <source>
        <dbReference type="Google" id="ProtNLM"/>
    </source>
</evidence>